<protein>
    <recommendedName>
        <fullName evidence="1">Winged helix-turn-helix domain-containing protein</fullName>
    </recommendedName>
</protein>
<evidence type="ECO:0000313" key="3">
    <source>
        <dbReference type="Proteomes" id="UP000216947"/>
    </source>
</evidence>
<dbReference type="Pfam" id="PF14090">
    <property type="entry name" value="HTH_39"/>
    <property type="match status" value="1"/>
</dbReference>
<organism evidence="2 3">
    <name type="scientific">Bordetella genomosp. 7</name>
    <dbReference type="NCBI Taxonomy" id="1416805"/>
    <lineage>
        <taxon>Bacteria</taxon>
        <taxon>Pseudomonadati</taxon>
        <taxon>Pseudomonadota</taxon>
        <taxon>Betaproteobacteria</taxon>
        <taxon>Burkholderiales</taxon>
        <taxon>Alcaligenaceae</taxon>
        <taxon>Bordetella</taxon>
    </lineage>
</organism>
<comment type="caution">
    <text evidence="2">The sequence shown here is derived from an EMBL/GenBank/DDBJ whole genome shotgun (WGS) entry which is preliminary data.</text>
</comment>
<keyword evidence="3" id="KW-1185">Reference proteome</keyword>
<proteinExistence type="predicted"/>
<evidence type="ECO:0000259" key="1">
    <source>
        <dbReference type="Pfam" id="PF14090"/>
    </source>
</evidence>
<dbReference type="RefSeq" id="WP_094795876.1">
    <property type="nucleotide sequence ID" value="NZ_NEVK01000001.1"/>
</dbReference>
<reference evidence="3" key="1">
    <citation type="submission" date="2017-05" db="EMBL/GenBank/DDBJ databases">
        <title>Complete and WGS of Bordetella genogroups.</title>
        <authorList>
            <person name="Spilker T."/>
            <person name="Lipuma J."/>
        </authorList>
    </citation>
    <scope>NUCLEOTIDE SEQUENCE [LARGE SCALE GENOMIC DNA]</scope>
    <source>
        <strain evidence="3">AU18089</strain>
    </source>
</reference>
<sequence>MMTKKDSILAALRSRSLNRFEAERMGDHCLPSTVAQLRDEGYVIHDEWEEVPTRFGKSCRVKRYRLVGVQ</sequence>
<dbReference type="InterPro" id="IPR055245">
    <property type="entry name" value="HTH_proteobacteria"/>
</dbReference>
<feature type="domain" description="Winged helix-turn-helix" evidence="1">
    <location>
        <begin position="4"/>
        <end position="67"/>
    </location>
</feature>
<name>A0A261RRK0_9BORD</name>
<accession>A0A261RRK0</accession>
<evidence type="ECO:0000313" key="2">
    <source>
        <dbReference type="EMBL" id="OZI27531.1"/>
    </source>
</evidence>
<dbReference type="Proteomes" id="UP000216947">
    <property type="component" value="Unassembled WGS sequence"/>
</dbReference>
<gene>
    <name evidence="2" type="ORF">CAL19_02045</name>
</gene>
<dbReference type="AlphaFoldDB" id="A0A261RRK0"/>
<dbReference type="EMBL" id="NEVK01000001">
    <property type="protein sequence ID" value="OZI27531.1"/>
    <property type="molecule type" value="Genomic_DNA"/>
</dbReference>